<evidence type="ECO:0000313" key="4">
    <source>
        <dbReference type="Proteomes" id="UP000004662"/>
    </source>
</evidence>
<dbReference type="eggNOG" id="COG0639">
    <property type="taxonomic scope" value="Bacteria"/>
</dbReference>
<dbReference type="InterPro" id="IPR006186">
    <property type="entry name" value="Ser/Thr-sp_prot-phosphatase"/>
</dbReference>
<dbReference type="EMBL" id="CM001368">
    <property type="protein sequence ID" value="EHJ49009.1"/>
    <property type="molecule type" value="Genomic_DNA"/>
</dbReference>
<protein>
    <submittedName>
        <fullName evidence="3">Metallophosphoesterase</fullName>
    </submittedName>
</protein>
<dbReference type="GO" id="GO:0008803">
    <property type="term" value="F:bis(5'-nucleosyl)-tetraphosphatase (symmetrical) activity"/>
    <property type="evidence" value="ECO:0007669"/>
    <property type="project" value="TreeGrafter"/>
</dbReference>
<accession>G7Q752</accession>
<dbReference type="GO" id="GO:0016791">
    <property type="term" value="F:phosphatase activity"/>
    <property type="evidence" value="ECO:0007669"/>
    <property type="project" value="TreeGrafter"/>
</dbReference>
<dbReference type="SUPFAM" id="SSF56300">
    <property type="entry name" value="Metallo-dependent phosphatases"/>
    <property type="match status" value="1"/>
</dbReference>
<dbReference type="InterPro" id="IPR029052">
    <property type="entry name" value="Metallo-depent_PP-like"/>
</dbReference>
<dbReference type="PRINTS" id="PR00114">
    <property type="entry name" value="STPHPHTASE"/>
</dbReference>
<dbReference type="PANTHER" id="PTHR42850:SF4">
    <property type="entry name" value="ZINC-DEPENDENT ENDOPOLYPHOSPHATASE"/>
    <property type="match status" value="1"/>
</dbReference>
<dbReference type="Pfam" id="PF00149">
    <property type="entry name" value="Metallophos"/>
    <property type="match status" value="1"/>
</dbReference>
<dbReference type="HOGENOM" id="CLU_023125_4_1_7"/>
<reference evidence="4" key="1">
    <citation type="journal article" date="2015" name="Genome Announc.">
        <title>High-Quality Draft Genome Sequence of Desulfovibrio carbinoliphilus FW-101-2B, an Organic Acid-Oxidizing Sulfate-Reducing Bacterium Isolated from Uranium(VI)-Contaminated Groundwater.</title>
        <authorList>
            <person name="Ramsay B.D."/>
            <person name="Hwang C."/>
            <person name="Woo H.L."/>
            <person name="Carroll S.L."/>
            <person name="Lucas S."/>
            <person name="Han J."/>
            <person name="Lapidus A.L."/>
            <person name="Cheng J.F."/>
            <person name="Goodwin L.A."/>
            <person name="Pitluck S."/>
            <person name="Peters L."/>
            <person name="Chertkov O."/>
            <person name="Held B."/>
            <person name="Detter J.C."/>
            <person name="Han C.S."/>
            <person name="Tapia R."/>
            <person name="Land M.L."/>
            <person name="Hauser L.J."/>
            <person name="Kyrpides N.C."/>
            <person name="Ivanova N.N."/>
            <person name="Mikhailova N."/>
            <person name="Pagani I."/>
            <person name="Woyke T."/>
            <person name="Arkin A.P."/>
            <person name="Dehal P."/>
            <person name="Chivian D."/>
            <person name="Criddle C.S."/>
            <person name="Wu W."/>
            <person name="Chakraborty R."/>
            <person name="Hazen T.C."/>
            <person name="Fields M.W."/>
        </authorList>
    </citation>
    <scope>NUCLEOTIDE SEQUENCE [LARGE SCALE GENOMIC DNA]</scope>
    <source>
        <strain evidence="4">FW-101-2B</strain>
    </source>
</reference>
<gene>
    <name evidence="3" type="ORF">DFW101_3009</name>
</gene>
<dbReference type="CDD" id="cd00144">
    <property type="entry name" value="MPP_PPP_family"/>
    <property type="match status" value="1"/>
</dbReference>
<dbReference type="InterPro" id="IPR004843">
    <property type="entry name" value="Calcineurin-like_PHP"/>
</dbReference>
<dbReference type="PANTHER" id="PTHR42850">
    <property type="entry name" value="METALLOPHOSPHOESTERASE"/>
    <property type="match status" value="1"/>
</dbReference>
<dbReference type="STRING" id="694327.DFW101_3009"/>
<evidence type="ECO:0000256" key="1">
    <source>
        <dbReference type="SAM" id="MobiDB-lite"/>
    </source>
</evidence>
<dbReference type="GO" id="GO:0110154">
    <property type="term" value="P:RNA decapping"/>
    <property type="evidence" value="ECO:0007669"/>
    <property type="project" value="TreeGrafter"/>
</dbReference>
<sequence>MAFHDTPDTPAPPDAPVTPAPSDTDGKLIAIGDVHGQSDALRRLLDDLPYTPGRDRLIFLGDYINRGPDTRGVLEILATIRRDDPGAVFCLGNHEEALLRYAAGGDPEDLRLLRTLGIETTLESYGDLTAASLAGLAFLPEAHREFLLGLESFRRIGPYVFVHAGLPGGLPPEACPPDCLLSVRGAFLTGPVPEGLTVVFGHTTSRTPLVAPGKIGLDTGAAWGGALTALVLPDMVFLHAPGERFLPATKSVKS</sequence>
<dbReference type="Gene3D" id="3.60.21.10">
    <property type="match status" value="1"/>
</dbReference>
<feature type="compositionally biased region" description="Pro residues" evidence="1">
    <location>
        <begin position="9"/>
        <end position="19"/>
    </location>
</feature>
<feature type="region of interest" description="Disordered" evidence="1">
    <location>
        <begin position="1"/>
        <end position="25"/>
    </location>
</feature>
<dbReference type="InterPro" id="IPR050126">
    <property type="entry name" value="Ap4A_hydrolase"/>
</dbReference>
<organism evidence="3 4">
    <name type="scientific">Solidesulfovibrio carbinoliphilus subsp. oakridgensis</name>
    <dbReference type="NCBI Taxonomy" id="694327"/>
    <lineage>
        <taxon>Bacteria</taxon>
        <taxon>Pseudomonadati</taxon>
        <taxon>Thermodesulfobacteriota</taxon>
        <taxon>Desulfovibrionia</taxon>
        <taxon>Desulfovibrionales</taxon>
        <taxon>Desulfovibrionaceae</taxon>
        <taxon>Solidesulfovibrio</taxon>
    </lineage>
</organism>
<proteinExistence type="predicted"/>
<evidence type="ECO:0000313" key="3">
    <source>
        <dbReference type="EMBL" id="EHJ49009.1"/>
    </source>
</evidence>
<name>G7Q752_9BACT</name>
<dbReference type="RefSeq" id="WP_009182361.1">
    <property type="nucleotide sequence ID" value="NZ_CM001368.1"/>
</dbReference>
<feature type="domain" description="Calcineurin-like phosphoesterase" evidence="2">
    <location>
        <begin position="27"/>
        <end position="107"/>
    </location>
</feature>
<evidence type="ECO:0000259" key="2">
    <source>
        <dbReference type="Pfam" id="PF00149"/>
    </source>
</evidence>
<dbReference type="AlphaFoldDB" id="G7Q752"/>
<dbReference type="GO" id="GO:0005737">
    <property type="term" value="C:cytoplasm"/>
    <property type="evidence" value="ECO:0007669"/>
    <property type="project" value="TreeGrafter"/>
</dbReference>
<dbReference type="Proteomes" id="UP000004662">
    <property type="component" value="Chromosome"/>
</dbReference>
<keyword evidence="4" id="KW-1185">Reference proteome</keyword>